<evidence type="ECO:0000256" key="2">
    <source>
        <dbReference type="PROSITE-ProRule" id="PRU00169"/>
    </source>
</evidence>
<accession>A0ABV2YSF1</accession>
<dbReference type="Proteomes" id="UP001550853">
    <property type="component" value="Unassembled WGS sequence"/>
</dbReference>
<dbReference type="SUPFAM" id="SSF52172">
    <property type="entry name" value="CheY-like"/>
    <property type="match status" value="1"/>
</dbReference>
<dbReference type="Gene3D" id="3.40.50.2300">
    <property type="match status" value="1"/>
</dbReference>
<dbReference type="InterPro" id="IPR016032">
    <property type="entry name" value="Sig_transdc_resp-reg_C-effctor"/>
</dbReference>
<name>A0ABV2YSF1_9ACTN</name>
<organism evidence="6 7">
    <name type="scientific">Streptomyces catenulae</name>
    <dbReference type="NCBI Taxonomy" id="66875"/>
    <lineage>
        <taxon>Bacteria</taxon>
        <taxon>Bacillati</taxon>
        <taxon>Actinomycetota</taxon>
        <taxon>Actinomycetes</taxon>
        <taxon>Kitasatosporales</taxon>
        <taxon>Streptomycetaceae</taxon>
        <taxon>Streptomyces</taxon>
    </lineage>
</organism>
<dbReference type="CDD" id="cd06170">
    <property type="entry name" value="LuxR_C_like"/>
    <property type="match status" value="1"/>
</dbReference>
<evidence type="ECO:0000313" key="6">
    <source>
        <dbReference type="EMBL" id="MEU3708674.1"/>
    </source>
</evidence>
<dbReference type="SMART" id="SM00421">
    <property type="entry name" value="HTH_LUXR"/>
    <property type="match status" value="1"/>
</dbReference>
<dbReference type="InterPro" id="IPR001789">
    <property type="entry name" value="Sig_transdc_resp-reg_receiver"/>
</dbReference>
<feature type="compositionally biased region" description="Low complexity" evidence="3">
    <location>
        <begin position="221"/>
        <end position="234"/>
    </location>
</feature>
<dbReference type="RefSeq" id="WP_078653740.1">
    <property type="nucleotide sequence ID" value="NZ_JBEZVI010000001.1"/>
</dbReference>
<dbReference type="InterPro" id="IPR000792">
    <property type="entry name" value="Tscrpt_reg_LuxR_C"/>
</dbReference>
<evidence type="ECO:0000259" key="4">
    <source>
        <dbReference type="PROSITE" id="PS50043"/>
    </source>
</evidence>
<dbReference type="PROSITE" id="PS50043">
    <property type="entry name" value="HTH_LUXR_2"/>
    <property type="match status" value="1"/>
</dbReference>
<evidence type="ECO:0000256" key="1">
    <source>
        <dbReference type="ARBA" id="ARBA00023125"/>
    </source>
</evidence>
<protein>
    <submittedName>
        <fullName evidence="6">Response regulator transcription factor</fullName>
    </submittedName>
</protein>
<dbReference type="Pfam" id="PF00196">
    <property type="entry name" value="GerE"/>
    <property type="match status" value="1"/>
</dbReference>
<dbReference type="InterPro" id="IPR011006">
    <property type="entry name" value="CheY-like_superfamily"/>
</dbReference>
<dbReference type="InterPro" id="IPR039420">
    <property type="entry name" value="WalR-like"/>
</dbReference>
<proteinExistence type="predicted"/>
<dbReference type="SUPFAM" id="SSF46894">
    <property type="entry name" value="C-terminal effector domain of the bipartite response regulators"/>
    <property type="match status" value="1"/>
</dbReference>
<evidence type="ECO:0000256" key="3">
    <source>
        <dbReference type="SAM" id="MobiDB-lite"/>
    </source>
</evidence>
<keyword evidence="1" id="KW-0238">DNA-binding</keyword>
<evidence type="ECO:0000259" key="5">
    <source>
        <dbReference type="PROSITE" id="PS50110"/>
    </source>
</evidence>
<comment type="caution">
    <text evidence="2">Lacks conserved residue(s) required for the propagation of feature annotation.</text>
</comment>
<dbReference type="PROSITE" id="PS50110">
    <property type="entry name" value="RESPONSE_REGULATORY"/>
    <property type="match status" value="1"/>
</dbReference>
<comment type="caution">
    <text evidence="6">The sequence shown here is derived from an EMBL/GenBank/DDBJ whole genome shotgun (WGS) entry which is preliminary data.</text>
</comment>
<gene>
    <name evidence="6" type="ORF">AB0E61_01065</name>
</gene>
<feature type="domain" description="HTH luxR-type" evidence="4">
    <location>
        <begin position="144"/>
        <end position="209"/>
    </location>
</feature>
<dbReference type="EMBL" id="JBEZVI010000001">
    <property type="protein sequence ID" value="MEU3708674.1"/>
    <property type="molecule type" value="Genomic_DNA"/>
</dbReference>
<reference evidence="6 7" key="1">
    <citation type="submission" date="2024-06" db="EMBL/GenBank/DDBJ databases">
        <title>The Natural Products Discovery Center: Release of the First 8490 Sequenced Strains for Exploring Actinobacteria Biosynthetic Diversity.</title>
        <authorList>
            <person name="Kalkreuter E."/>
            <person name="Kautsar S.A."/>
            <person name="Yang D."/>
            <person name="Bader C.D."/>
            <person name="Teijaro C.N."/>
            <person name="Fluegel L."/>
            <person name="Davis C.M."/>
            <person name="Simpson J.R."/>
            <person name="Lauterbach L."/>
            <person name="Steele A.D."/>
            <person name="Gui C."/>
            <person name="Meng S."/>
            <person name="Li G."/>
            <person name="Viehrig K."/>
            <person name="Ye F."/>
            <person name="Su P."/>
            <person name="Kiefer A.F."/>
            <person name="Nichols A."/>
            <person name="Cepeda A.J."/>
            <person name="Yan W."/>
            <person name="Fan B."/>
            <person name="Jiang Y."/>
            <person name="Adhikari A."/>
            <person name="Zheng C.-J."/>
            <person name="Schuster L."/>
            <person name="Cowan T.M."/>
            <person name="Smanski M.J."/>
            <person name="Chevrette M.G."/>
            <person name="De Carvalho L.P.S."/>
            <person name="Shen B."/>
        </authorList>
    </citation>
    <scope>NUCLEOTIDE SEQUENCE [LARGE SCALE GENOMIC DNA]</scope>
    <source>
        <strain evidence="6 7">NPDC033039</strain>
    </source>
</reference>
<feature type="region of interest" description="Disordered" evidence="3">
    <location>
        <begin position="221"/>
        <end position="247"/>
    </location>
</feature>
<dbReference type="PANTHER" id="PTHR43214">
    <property type="entry name" value="TWO-COMPONENT RESPONSE REGULATOR"/>
    <property type="match status" value="1"/>
</dbReference>
<feature type="domain" description="Response regulatory" evidence="5">
    <location>
        <begin position="6"/>
        <end position="122"/>
    </location>
</feature>
<evidence type="ECO:0000313" key="7">
    <source>
        <dbReference type="Proteomes" id="UP001550853"/>
    </source>
</evidence>
<dbReference type="PRINTS" id="PR00038">
    <property type="entry name" value="HTHLUXR"/>
</dbReference>
<keyword evidence="7" id="KW-1185">Reference proteome</keyword>
<dbReference type="PANTHER" id="PTHR43214:SF43">
    <property type="entry name" value="TWO-COMPONENT RESPONSE REGULATOR"/>
    <property type="match status" value="1"/>
</dbReference>
<sequence>MSNCARIAIIEHQNLVRHGLERVLSQSPRLDVVSAVGRVQDFPFDDPAPDAILYGPPVHDCAAESELPGQTLARLVARAPVLLVSDFHRPYRVLEAVRAGVLGCVTGRVDDDELLRAVDTVVSGGFHLSSTLVPRLQSELQQPGGAEPRSLARRELEALRLLAEGLTHSQIGRRMGLTEATVSTYVKRIRTKLNVGNKADLTRTAIELGLLRDPAAAGGDGAAPLPAPGRALGPMASRSRSLLLGKN</sequence>